<reference evidence="1" key="1">
    <citation type="journal article" date="2022" name="Int. J. Mol. Sci.">
        <title>Draft Genome of Tanacetum Coccineum: Genomic Comparison of Closely Related Tanacetum-Family Plants.</title>
        <authorList>
            <person name="Yamashiro T."/>
            <person name="Shiraishi A."/>
            <person name="Nakayama K."/>
            <person name="Satake H."/>
        </authorList>
    </citation>
    <scope>NUCLEOTIDE SEQUENCE</scope>
</reference>
<name>A0ABQ4WQY0_9ASTR</name>
<accession>A0ABQ4WQY0</accession>
<reference evidence="1" key="2">
    <citation type="submission" date="2022-01" db="EMBL/GenBank/DDBJ databases">
        <authorList>
            <person name="Yamashiro T."/>
            <person name="Shiraishi A."/>
            <person name="Satake H."/>
            <person name="Nakayama K."/>
        </authorList>
    </citation>
    <scope>NUCLEOTIDE SEQUENCE</scope>
</reference>
<evidence type="ECO:0000313" key="2">
    <source>
        <dbReference type="Proteomes" id="UP001151760"/>
    </source>
</evidence>
<dbReference type="Proteomes" id="UP001151760">
    <property type="component" value="Unassembled WGS sequence"/>
</dbReference>
<keyword evidence="2" id="KW-1185">Reference proteome</keyword>
<comment type="caution">
    <text evidence="1">The sequence shown here is derived from an EMBL/GenBank/DDBJ whole genome shotgun (WGS) entry which is preliminary data.</text>
</comment>
<evidence type="ECO:0008006" key="3">
    <source>
        <dbReference type="Google" id="ProtNLM"/>
    </source>
</evidence>
<dbReference type="EMBL" id="BQNB010008858">
    <property type="protein sequence ID" value="GJS55281.1"/>
    <property type="molecule type" value="Genomic_DNA"/>
</dbReference>
<sequence>MLGSKSINGSYIAKEESKIQYLEKARALIHGFKVFSIDQFSRSENYQANALSKIASTSFSHLTKQVLVEVLKEKSINEKEIYVMVEEERVAIREAKSKAKIGKYYNDKGHNTAFKLGDFVYRNINENHVEDMGKLGLKWEGPYEVVEALGNGSYKLRNRIGDIFP</sequence>
<dbReference type="PANTHER" id="PTHR48475:SF2">
    <property type="entry name" value="RIBONUCLEASE H"/>
    <property type="match status" value="1"/>
</dbReference>
<evidence type="ECO:0000313" key="1">
    <source>
        <dbReference type="EMBL" id="GJS55281.1"/>
    </source>
</evidence>
<gene>
    <name evidence="1" type="ORF">Tco_0628643</name>
</gene>
<proteinExistence type="predicted"/>
<protein>
    <recommendedName>
        <fullName evidence="3">Reverse transcriptase domain-containing protein</fullName>
    </recommendedName>
</protein>
<organism evidence="1 2">
    <name type="scientific">Tanacetum coccineum</name>
    <dbReference type="NCBI Taxonomy" id="301880"/>
    <lineage>
        <taxon>Eukaryota</taxon>
        <taxon>Viridiplantae</taxon>
        <taxon>Streptophyta</taxon>
        <taxon>Embryophyta</taxon>
        <taxon>Tracheophyta</taxon>
        <taxon>Spermatophyta</taxon>
        <taxon>Magnoliopsida</taxon>
        <taxon>eudicotyledons</taxon>
        <taxon>Gunneridae</taxon>
        <taxon>Pentapetalae</taxon>
        <taxon>asterids</taxon>
        <taxon>campanulids</taxon>
        <taxon>Asterales</taxon>
        <taxon>Asteraceae</taxon>
        <taxon>Asteroideae</taxon>
        <taxon>Anthemideae</taxon>
        <taxon>Anthemidinae</taxon>
        <taxon>Tanacetum</taxon>
    </lineage>
</organism>
<dbReference type="PANTHER" id="PTHR48475">
    <property type="entry name" value="RIBONUCLEASE H"/>
    <property type="match status" value="1"/>
</dbReference>